<name>A0AAN9EKQ4_CROPI</name>
<accession>A0AAN9EKQ4</accession>
<dbReference type="AlphaFoldDB" id="A0AAN9EKQ4"/>
<evidence type="ECO:0000313" key="2">
    <source>
        <dbReference type="Proteomes" id="UP001372338"/>
    </source>
</evidence>
<organism evidence="1 2">
    <name type="scientific">Crotalaria pallida</name>
    <name type="common">Smooth rattlebox</name>
    <name type="synonym">Crotalaria striata</name>
    <dbReference type="NCBI Taxonomy" id="3830"/>
    <lineage>
        <taxon>Eukaryota</taxon>
        <taxon>Viridiplantae</taxon>
        <taxon>Streptophyta</taxon>
        <taxon>Embryophyta</taxon>
        <taxon>Tracheophyta</taxon>
        <taxon>Spermatophyta</taxon>
        <taxon>Magnoliopsida</taxon>
        <taxon>eudicotyledons</taxon>
        <taxon>Gunneridae</taxon>
        <taxon>Pentapetalae</taxon>
        <taxon>rosids</taxon>
        <taxon>fabids</taxon>
        <taxon>Fabales</taxon>
        <taxon>Fabaceae</taxon>
        <taxon>Papilionoideae</taxon>
        <taxon>50 kb inversion clade</taxon>
        <taxon>genistoids sensu lato</taxon>
        <taxon>core genistoids</taxon>
        <taxon>Crotalarieae</taxon>
        <taxon>Crotalaria</taxon>
    </lineage>
</organism>
<gene>
    <name evidence="1" type="ORF">RIF29_24582</name>
</gene>
<dbReference type="EMBL" id="JAYWIO010000005">
    <property type="protein sequence ID" value="KAK7258988.1"/>
    <property type="molecule type" value="Genomic_DNA"/>
</dbReference>
<evidence type="ECO:0000313" key="1">
    <source>
        <dbReference type="EMBL" id="KAK7258988.1"/>
    </source>
</evidence>
<sequence length="79" mass="9530">MTHTSLHYFSLTILQSQIFLSTLSIFELSHSQLTDLNIHPSLSFFPWPYRHCISRVVSFRTFQKNKKLYFDFFLTQQLR</sequence>
<protein>
    <submittedName>
        <fullName evidence="1">Uncharacterized protein</fullName>
    </submittedName>
</protein>
<dbReference type="Proteomes" id="UP001372338">
    <property type="component" value="Unassembled WGS sequence"/>
</dbReference>
<reference evidence="1 2" key="1">
    <citation type="submission" date="2024-01" db="EMBL/GenBank/DDBJ databases">
        <title>The genomes of 5 underutilized Papilionoideae crops provide insights into root nodulation and disease resistanc.</title>
        <authorList>
            <person name="Yuan L."/>
        </authorList>
    </citation>
    <scope>NUCLEOTIDE SEQUENCE [LARGE SCALE GENOMIC DNA]</scope>
    <source>
        <strain evidence="1">ZHUSHIDOU_FW_LH</strain>
        <tissue evidence="1">Leaf</tissue>
    </source>
</reference>
<proteinExistence type="predicted"/>
<keyword evidence="2" id="KW-1185">Reference proteome</keyword>
<comment type="caution">
    <text evidence="1">The sequence shown here is derived from an EMBL/GenBank/DDBJ whole genome shotgun (WGS) entry which is preliminary data.</text>
</comment>